<reference evidence="1" key="1">
    <citation type="submission" date="2022-10" db="EMBL/GenBank/DDBJ databases">
        <title>Complete Genome of Trichothecium roseum strain YXFP-22015, a Plant Pathogen Isolated from Citrus.</title>
        <authorList>
            <person name="Wang Y."/>
            <person name="Zhu L."/>
        </authorList>
    </citation>
    <scope>NUCLEOTIDE SEQUENCE</scope>
    <source>
        <strain evidence="1">YXFP-22015</strain>
    </source>
</reference>
<dbReference type="Proteomes" id="UP001163324">
    <property type="component" value="Chromosome 5"/>
</dbReference>
<comment type="caution">
    <text evidence="1">The sequence shown here is derived from an EMBL/GenBank/DDBJ whole genome shotgun (WGS) entry which is preliminary data.</text>
</comment>
<organism evidence="1 2">
    <name type="scientific">Trichothecium roseum</name>
    <dbReference type="NCBI Taxonomy" id="47278"/>
    <lineage>
        <taxon>Eukaryota</taxon>
        <taxon>Fungi</taxon>
        <taxon>Dikarya</taxon>
        <taxon>Ascomycota</taxon>
        <taxon>Pezizomycotina</taxon>
        <taxon>Sordariomycetes</taxon>
        <taxon>Hypocreomycetidae</taxon>
        <taxon>Hypocreales</taxon>
        <taxon>Hypocreales incertae sedis</taxon>
        <taxon>Trichothecium</taxon>
    </lineage>
</organism>
<dbReference type="EMBL" id="CM047944">
    <property type="protein sequence ID" value="KAI9898900.1"/>
    <property type="molecule type" value="Genomic_DNA"/>
</dbReference>
<name>A0ACC0UYD0_9HYPO</name>
<keyword evidence="2" id="KW-1185">Reference proteome</keyword>
<evidence type="ECO:0000313" key="1">
    <source>
        <dbReference type="EMBL" id="KAI9898900.1"/>
    </source>
</evidence>
<sequence>MKYIERFKHRVVRRSGSSARPELNEASPDSGPTGPANPSQSQAYEKYGLFEFKLDESRPRPEGPEQFPVDIIAVHGLNGDAYSTWTHPGTGKLWLRDFIPEFLPGSRVYTFGYPSKLMDTDMRARVQEFGWKLTSSIRDHLEDSTKPNRPIIFVCHSLGGIVCKQALVYAHEDEKTYGSMLEYTRGIVFLATPHRGSDTADFAKVVSMIVSTCMAVGTGGLRPSVARTELLEYLGRNSNALQDLLVSVRHRLQNLSVVTFYENKVMPSLPSLIVDRASAELGLFNEDAIPLWEDHRTICRFESDTSPSYLDVARALRRIARKPPFASPTLHRASTHSSNKIYNDAETTCVKLLSDFNVVQHEQTPPKPVAGTCQWIRAHQSFVSWLENGSNALLWLTGQAGCGKTTLSYSLAQYFSEIGERSRTVLVYFCQNRNNQTDAKAVLIGLILQIIGRHRSMVDHVRKMYDLQRQSIVRSFALLWNLFLSILQDPKSGAVYVIVDALDECEKESCRQLLNSISDMLSSPTSSNHQSLRVKFLLTSRPFLHQSYVGKKQALQPQISIDDNQPGYADDIRMFIQERVDEISQNRQFPTHIRDYLYQSMILKADQTFLWIQVVLASLEKSLLTSKTDLQNIISGIPKDLADTYMRYMVTIPSEHQDEASRLLKLLLSSSRPLHLDELNIAFTLKTSHNTAEDVANDLQNAISHTVQGILGPLVRVSTSQVSLVHHSVKEFLLKQATTEHGESPDTRTVNVQNSAMELARACIKYLLLDDFQVDQFSAQASEDILDISDTIGDLSSDDITGNFWDDEDHSFRIDALYDGLLLHSDICESIGARYPFYTYAALHWAEHFAVCEDTAPSEVRIAAKLLMDVDTAYCRNWLSFYRTRAVVPLDDDAFGQDRVVLASQFNSDTILQELLSHCEVSQATKNRSLYWASRLGHDRIVASTLRAGANPNSKELERQTALTSACEQGNLSCVRSLLADRQTDINMPGRNGRTALSFACGGGYNDIVKHLLSYQACNEHAPDYSGATPFLWAAEGGHQSTMLMLTRCRNVDINHRDKLGRTAVSWAAGDGKPDVLNALLKFSDLDVNITDNKGRSPLSWAAGNGQVDTIELLLSNASVNVKSSDNDKRNAVSWACAGGHIKVVEKLLDRKCPGVDAEDIDGWTPLAWAIQTDSPDTVQALIDSKQVQIEKRDRNGRTVLSWAIAYGHTRVINILLRAGAIPNT</sequence>
<proteinExistence type="predicted"/>
<evidence type="ECO:0000313" key="2">
    <source>
        <dbReference type="Proteomes" id="UP001163324"/>
    </source>
</evidence>
<gene>
    <name evidence="1" type="ORF">N3K66_005361</name>
</gene>
<protein>
    <submittedName>
        <fullName evidence="1">Uncharacterized protein</fullName>
    </submittedName>
</protein>
<accession>A0ACC0UYD0</accession>